<sequence>MSEIGKLQGLITVNEKPAAQTLTKTAPTRSFEQLLQETEAKLKVSHHAEKRLLERGIKLSEQEWLKISRALDNARAKGARNSLVVYGDLAIIASVVNKTVITVSRTEQLEEQIITNIDSAILLK</sequence>
<dbReference type="NCBIfam" id="TIGR02530">
    <property type="entry name" value="flg_new"/>
    <property type="match status" value="1"/>
</dbReference>
<evidence type="ECO:0000313" key="1">
    <source>
        <dbReference type="EMBL" id="GAV26164.1"/>
    </source>
</evidence>
<evidence type="ECO:0000313" key="2">
    <source>
        <dbReference type="Proteomes" id="UP000187338"/>
    </source>
</evidence>
<accession>A0A1L8D4W9</accession>
<dbReference type="InterPro" id="IPR013367">
    <property type="entry name" value="Flagellar_put"/>
</dbReference>
<proteinExistence type="predicted"/>
<dbReference type="STRING" id="661089.ciss_20970"/>
<dbReference type="OrthoDB" id="165650at2"/>
<name>A0A1L8D4W9_9THEO</name>
<dbReference type="Proteomes" id="UP000187338">
    <property type="component" value="Unassembled WGS sequence"/>
</dbReference>
<dbReference type="EMBL" id="BDJL01000132">
    <property type="protein sequence ID" value="GAV26164.1"/>
    <property type="molecule type" value="Genomic_DNA"/>
</dbReference>
<comment type="caution">
    <text evidence="1">The sequence shown here is derived from an EMBL/GenBank/DDBJ whole genome shotgun (WGS) entry which is preliminary data.</text>
</comment>
<dbReference type="AlphaFoldDB" id="A0A1L8D4W9"/>
<reference evidence="2" key="1">
    <citation type="submission" date="2016-12" db="EMBL/GenBank/DDBJ databases">
        <title>Draft Genome Sequences od Carboxydothermus pertinax and islandicus, Hydrogenogenic Carboxydotrophic Bacteria.</title>
        <authorList>
            <person name="Fukuyama Y."/>
            <person name="Ohmae K."/>
            <person name="Yoneda Y."/>
            <person name="Yoshida T."/>
            <person name="Sako Y."/>
        </authorList>
    </citation>
    <scope>NUCLEOTIDE SEQUENCE [LARGE SCALE GENOMIC DNA]</scope>
    <source>
        <strain evidence="2">SET</strain>
    </source>
</reference>
<dbReference type="RefSeq" id="WP_075866331.1">
    <property type="nucleotide sequence ID" value="NZ_BDJL01000132.1"/>
</dbReference>
<keyword evidence="2" id="KW-1185">Reference proteome</keyword>
<organism evidence="1 2">
    <name type="scientific">Carboxydothermus islandicus</name>
    <dbReference type="NCBI Taxonomy" id="661089"/>
    <lineage>
        <taxon>Bacteria</taxon>
        <taxon>Bacillati</taxon>
        <taxon>Bacillota</taxon>
        <taxon>Clostridia</taxon>
        <taxon>Thermoanaerobacterales</taxon>
        <taxon>Thermoanaerobacteraceae</taxon>
        <taxon>Carboxydothermus</taxon>
    </lineage>
</organism>
<gene>
    <name evidence="1" type="ORF">ciss_20970</name>
</gene>
<dbReference type="Pfam" id="PF12611">
    <property type="entry name" value="Flagellar_put"/>
    <property type="match status" value="1"/>
</dbReference>
<protein>
    <recommendedName>
        <fullName evidence="3">Flagellar protein</fullName>
    </recommendedName>
</protein>
<evidence type="ECO:0008006" key="3">
    <source>
        <dbReference type="Google" id="ProtNLM"/>
    </source>
</evidence>